<protein>
    <recommendedName>
        <fullName evidence="4">Small ribosomal subunit protein uS10c</fullName>
    </recommendedName>
</protein>
<comment type="function">
    <text evidence="4">Involved in the binding of tRNA to the ribosomes.</text>
</comment>
<dbReference type="GeneID" id="7056013"/>
<dbReference type="GO" id="GO:0005840">
    <property type="term" value="C:ribosome"/>
    <property type="evidence" value="ECO:0007669"/>
    <property type="project" value="UniProtKB-KW"/>
</dbReference>
<dbReference type="SUPFAM" id="SSF54999">
    <property type="entry name" value="Ribosomal protein S10"/>
    <property type="match status" value="1"/>
</dbReference>
<gene>
    <name evidence="4 6" type="primary">rps10</name>
</gene>
<evidence type="ECO:0000256" key="3">
    <source>
        <dbReference type="ARBA" id="ARBA00023274"/>
    </source>
</evidence>
<dbReference type="GO" id="GO:1990904">
    <property type="term" value="C:ribonucleoprotein complex"/>
    <property type="evidence" value="ECO:0007669"/>
    <property type="project" value="UniProtKB-KW"/>
</dbReference>
<dbReference type="InterPro" id="IPR036838">
    <property type="entry name" value="Ribosomal_uS10_dom_sf"/>
</dbReference>
<dbReference type="NCBIfam" id="NF001861">
    <property type="entry name" value="PRK00596.1"/>
    <property type="match status" value="1"/>
</dbReference>
<keyword evidence="3 4" id="KW-0687">Ribonucleoprotein</keyword>
<dbReference type="FunFam" id="3.30.70.600:FF:000003">
    <property type="entry name" value="30S ribosomal protein S10"/>
    <property type="match status" value="1"/>
</dbReference>
<evidence type="ECO:0000256" key="1">
    <source>
        <dbReference type="ARBA" id="ARBA00007102"/>
    </source>
</evidence>
<dbReference type="GO" id="GO:0006412">
    <property type="term" value="P:translation"/>
    <property type="evidence" value="ECO:0007669"/>
    <property type="project" value="UniProtKB-UniRule"/>
</dbReference>
<dbReference type="NCBIfam" id="TIGR01049">
    <property type="entry name" value="rpsJ_bact"/>
    <property type="match status" value="1"/>
</dbReference>
<dbReference type="InterPro" id="IPR001848">
    <property type="entry name" value="Ribosomal_uS10"/>
</dbReference>
<dbReference type="HAMAP" id="MF_00508">
    <property type="entry name" value="Ribosomal_uS10"/>
    <property type="match status" value="1"/>
</dbReference>
<feature type="domain" description="Small ribosomal subunit protein uS10" evidence="5">
    <location>
        <begin position="8"/>
        <end position="104"/>
    </location>
</feature>
<keyword evidence="2 4" id="KW-0689">Ribosomal protein</keyword>
<dbReference type="AlphaFoldDB" id="B7T1V6"/>
<keyword evidence="6" id="KW-0934">Plastid</keyword>
<comment type="similarity">
    <text evidence="1 4">Belongs to the universal ribosomal protein uS10 family.</text>
</comment>
<dbReference type="InterPro" id="IPR027486">
    <property type="entry name" value="Ribosomal_uS10_dom"/>
</dbReference>
<dbReference type="EMBL" id="EU912438">
    <property type="protein sequence ID" value="ACF70922.1"/>
    <property type="molecule type" value="Genomic_DNA"/>
</dbReference>
<dbReference type="SMART" id="SM01403">
    <property type="entry name" value="Ribosomal_S10"/>
    <property type="match status" value="1"/>
</dbReference>
<organism evidence="6">
    <name type="scientific">Vaucheria litorea</name>
    <name type="common">Yellow-green alga</name>
    <dbReference type="NCBI Taxonomy" id="109269"/>
    <lineage>
        <taxon>Eukaryota</taxon>
        <taxon>Sar</taxon>
        <taxon>Stramenopiles</taxon>
        <taxon>Ochrophyta</taxon>
        <taxon>PX clade</taxon>
        <taxon>Xanthophyceae</taxon>
        <taxon>Vaucheriales</taxon>
        <taxon>Vaucheriaceae</taxon>
        <taxon>Vaucheria</taxon>
    </lineage>
</organism>
<evidence type="ECO:0000256" key="4">
    <source>
        <dbReference type="HAMAP-Rule" id="MF_00508"/>
    </source>
</evidence>
<geneLocation type="chloroplast" evidence="6"/>
<comment type="subunit">
    <text evidence="4">Part of the 30S ribosomal subunit.</text>
</comment>
<dbReference type="Pfam" id="PF00338">
    <property type="entry name" value="Ribosomal_S10"/>
    <property type="match status" value="1"/>
</dbReference>
<accession>B7T1V6</accession>
<dbReference type="PRINTS" id="PR00971">
    <property type="entry name" value="RIBOSOMALS10"/>
</dbReference>
<dbReference type="GO" id="GO:0003735">
    <property type="term" value="F:structural constituent of ribosome"/>
    <property type="evidence" value="ECO:0007669"/>
    <property type="project" value="InterPro"/>
</dbReference>
<dbReference type="GO" id="GO:0009507">
    <property type="term" value="C:chloroplast"/>
    <property type="evidence" value="ECO:0007669"/>
    <property type="project" value="UniProtKB-SubCell"/>
</dbReference>
<evidence type="ECO:0000313" key="6">
    <source>
        <dbReference type="EMBL" id="ACF70922.1"/>
    </source>
</evidence>
<evidence type="ECO:0000256" key="2">
    <source>
        <dbReference type="ARBA" id="ARBA00022980"/>
    </source>
</evidence>
<name>B7T1V6_VAULI</name>
<dbReference type="RefSeq" id="YP_002327505.1">
    <property type="nucleotide sequence ID" value="NC_011600.1"/>
</dbReference>
<keyword evidence="6" id="KW-0150">Chloroplast</keyword>
<proteinExistence type="inferred from homology"/>
<dbReference type="GO" id="GO:0000049">
    <property type="term" value="F:tRNA binding"/>
    <property type="evidence" value="ECO:0007669"/>
    <property type="project" value="UniProtKB-UniRule"/>
</dbReference>
<dbReference type="PANTHER" id="PTHR11700">
    <property type="entry name" value="30S RIBOSOMAL PROTEIN S10 FAMILY MEMBER"/>
    <property type="match status" value="1"/>
</dbReference>
<comment type="subcellular location">
    <subcellularLocation>
        <location evidence="4">Plastid</location>
        <location evidence="4">Chloroplast</location>
    </subcellularLocation>
</comment>
<evidence type="ECO:0000259" key="5">
    <source>
        <dbReference type="SMART" id="SM01403"/>
    </source>
</evidence>
<sequence>MITREKIRISLYSFNSKILEEACKKIFSIISPIINSENIKGPIPLPTRKRIYCVLRSPHVDKDSREQFEIRRYKRIIDIYPESSQTLDTFLKIELPPGVSFNVKIYSNNSI</sequence>
<reference evidence="6" key="1">
    <citation type="journal article" date="2008" name="Proc. Natl. Acad. Sci. U.S.A.">
        <title>Horizontal gene transfer of the algal nuclear gene psbO to the photosynthetic sea slug Elysia chlorotica.</title>
        <authorList>
            <person name="Rumpho M.E."/>
            <person name="Worful J.M."/>
            <person name="Lee J."/>
            <person name="Kannan K."/>
            <person name="Tyler M.S."/>
            <person name="Bhattacharya D."/>
            <person name="Moustafa A."/>
            <person name="Manhart J.R."/>
        </authorList>
    </citation>
    <scope>NUCLEOTIDE SEQUENCE [LARGE SCALE GENOMIC DNA]</scope>
    <source>
        <strain>CCMP2940</strain>
    </source>
</reference>
<dbReference type="Gene3D" id="3.30.70.600">
    <property type="entry name" value="Ribosomal protein S10 domain"/>
    <property type="match status" value="1"/>
</dbReference>